<dbReference type="CDD" id="cd00432">
    <property type="entry name" value="Ribosomal_L18_L5e"/>
    <property type="match status" value="1"/>
</dbReference>
<dbReference type="Gene3D" id="3.30.420.100">
    <property type="match status" value="1"/>
</dbReference>
<dbReference type="STRING" id="91604.ID47_08490"/>
<dbReference type="RefSeq" id="WP_038465422.1">
    <property type="nucleotide sequence ID" value="NZ_CP008941.1"/>
</dbReference>
<dbReference type="EMBL" id="CP008941">
    <property type="protein sequence ID" value="AIK96751.1"/>
    <property type="molecule type" value="Genomic_DNA"/>
</dbReference>
<evidence type="ECO:0000256" key="4">
    <source>
        <dbReference type="ARBA" id="ARBA00022980"/>
    </source>
</evidence>
<proteinExistence type="inferred from homology"/>
<accession>A0A077AWD8</accession>
<dbReference type="InterPro" id="IPR005484">
    <property type="entry name" value="Ribosomal_uL18_bac/plant/anim"/>
</dbReference>
<comment type="subunit">
    <text evidence="7">Part of the 50S ribosomal subunit; part of the 5S rRNA/L5/L18/L25 subcomplex. Contacts the 5S and 23S rRNAs.</text>
</comment>
<dbReference type="InterPro" id="IPR004389">
    <property type="entry name" value="Ribosomal_uL18_bac-type"/>
</dbReference>
<dbReference type="AlphaFoldDB" id="A0A077AWD8"/>
<sequence length="119" mass="13085">MAKVDLHTRRKERIRSKLRKVSSGKPRLTVHRTNKYLYVQVIDDVKSVTVASASTLESAAKADLKSSSNVEAAKLVGKLIAERATKAGIKEVVFDRSGYKFHGRIKAIADAARESGLSF</sequence>
<dbReference type="PANTHER" id="PTHR12899:SF3">
    <property type="entry name" value="LARGE RIBOSOMAL SUBUNIT PROTEIN UL18M"/>
    <property type="match status" value="1"/>
</dbReference>
<evidence type="ECO:0000256" key="3">
    <source>
        <dbReference type="ARBA" id="ARBA00022884"/>
    </source>
</evidence>
<evidence type="ECO:0000256" key="2">
    <source>
        <dbReference type="ARBA" id="ARBA00022730"/>
    </source>
</evidence>
<comment type="similarity">
    <text evidence="1 7">Belongs to the universal ribosomal protein uL18 family.</text>
</comment>
<keyword evidence="9" id="KW-1185">Reference proteome</keyword>
<dbReference type="NCBIfam" id="TIGR00060">
    <property type="entry name" value="L18_bact"/>
    <property type="match status" value="1"/>
</dbReference>
<dbReference type="FunFam" id="3.30.420.100:FF:000001">
    <property type="entry name" value="50S ribosomal protein L18"/>
    <property type="match status" value="1"/>
</dbReference>
<evidence type="ECO:0000313" key="9">
    <source>
        <dbReference type="Proteomes" id="UP000028926"/>
    </source>
</evidence>
<evidence type="ECO:0000313" key="8">
    <source>
        <dbReference type="EMBL" id="AIK96751.1"/>
    </source>
</evidence>
<dbReference type="GO" id="GO:0006412">
    <property type="term" value="P:translation"/>
    <property type="evidence" value="ECO:0007669"/>
    <property type="project" value="UniProtKB-UniRule"/>
</dbReference>
<keyword evidence="3 7" id="KW-0694">RNA-binding</keyword>
<keyword evidence="4 7" id="KW-0689">Ribosomal protein</keyword>
<dbReference type="PANTHER" id="PTHR12899">
    <property type="entry name" value="39S RIBOSOMAL PROTEIN L18, MITOCHONDRIAL"/>
    <property type="match status" value="1"/>
</dbReference>
<evidence type="ECO:0000256" key="7">
    <source>
        <dbReference type="HAMAP-Rule" id="MF_01337"/>
    </source>
</evidence>
<gene>
    <name evidence="7" type="primary">rplR</name>
    <name evidence="8" type="ORF">ID47_08490</name>
</gene>
<dbReference type="SUPFAM" id="SSF53137">
    <property type="entry name" value="Translational machinery components"/>
    <property type="match status" value="1"/>
</dbReference>
<dbReference type="OrthoDB" id="9810939at2"/>
<evidence type="ECO:0000256" key="6">
    <source>
        <dbReference type="ARBA" id="ARBA00035197"/>
    </source>
</evidence>
<keyword evidence="5 7" id="KW-0687">Ribonucleoprotein</keyword>
<dbReference type="GO" id="GO:0008097">
    <property type="term" value="F:5S rRNA binding"/>
    <property type="evidence" value="ECO:0007669"/>
    <property type="project" value="TreeGrafter"/>
</dbReference>
<name>A0A077AWD8_9PROT</name>
<dbReference type="Pfam" id="PF00861">
    <property type="entry name" value="Ribosomal_L18p"/>
    <property type="match status" value="1"/>
</dbReference>
<protein>
    <recommendedName>
        <fullName evidence="6 7">Large ribosomal subunit protein uL18</fullName>
    </recommendedName>
</protein>
<reference evidence="8 9" key="1">
    <citation type="submission" date="2014-07" db="EMBL/GenBank/DDBJ databases">
        <title>Comparative genomic insights into amoeba endosymbionts belonging to the families of Holosporaceae and Candidatus Midichloriaceae within Rickettsiales.</title>
        <authorList>
            <person name="Wang Z."/>
            <person name="Wu M."/>
        </authorList>
    </citation>
    <scope>NUCLEOTIDE SEQUENCE [LARGE SCALE GENOMIC DNA]</scope>
    <source>
        <strain evidence="8">PRA3</strain>
    </source>
</reference>
<comment type="function">
    <text evidence="7">This is one of the proteins that bind and probably mediate the attachment of the 5S RNA into the large ribosomal subunit, where it forms part of the central protuberance.</text>
</comment>
<dbReference type="KEGG" id="paca:ID47_08490"/>
<dbReference type="InterPro" id="IPR057268">
    <property type="entry name" value="Ribosomal_L18"/>
</dbReference>
<dbReference type="HAMAP" id="MF_01337_B">
    <property type="entry name" value="Ribosomal_uL18_B"/>
    <property type="match status" value="1"/>
</dbReference>
<keyword evidence="2 7" id="KW-0699">rRNA-binding</keyword>
<dbReference type="GO" id="GO:0022625">
    <property type="term" value="C:cytosolic large ribosomal subunit"/>
    <property type="evidence" value="ECO:0007669"/>
    <property type="project" value="TreeGrafter"/>
</dbReference>
<dbReference type="Proteomes" id="UP000028926">
    <property type="component" value="Chromosome"/>
</dbReference>
<dbReference type="eggNOG" id="COG0256">
    <property type="taxonomic scope" value="Bacteria"/>
</dbReference>
<evidence type="ECO:0000256" key="1">
    <source>
        <dbReference type="ARBA" id="ARBA00007116"/>
    </source>
</evidence>
<evidence type="ECO:0000256" key="5">
    <source>
        <dbReference type="ARBA" id="ARBA00023274"/>
    </source>
</evidence>
<dbReference type="GO" id="GO:0003735">
    <property type="term" value="F:structural constituent of ribosome"/>
    <property type="evidence" value="ECO:0007669"/>
    <property type="project" value="InterPro"/>
</dbReference>
<dbReference type="HOGENOM" id="CLU_098841_0_1_5"/>
<organism evidence="8 9">
    <name type="scientific">Candidatus Odyssella acanthamoebae</name>
    <dbReference type="NCBI Taxonomy" id="91604"/>
    <lineage>
        <taxon>Bacteria</taxon>
        <taxon>Pseudomonadati</taxon>
        <taxon>Pseudomonadota</taxon>
        <taxon>Alphaproteobacteria</taxon>
        <taxon>Holosporales</taxon>
        <taxon>Candidatus Paracaedibacteraceae</taxon>
        <taxon>Candidatus Odyssella</taxon>
    </lineage>
</organism>